<evidence type="ECO:0000256" key="4">
    <source>
        <dbReference type="SAM" id="MobiDB-lite"/>
    </source>
</evidence>
<keyword evidence="5" id="KW-1133">Transmembrane helix</keyword>
<evidence type="ECO:0000256" key="3">
    <source>
        <dbReference type="PROSITE-ProRule" id="PRU00023"/>
    </source>
</evidence>
<dbReference type="PROSITE" id="PS50088">
    <property type="entry name" value="ANK_REPEAT"/>
    <property type="match status" value="1"/>
</dbReference>
<dbReference type="InterPro" id="IPR002110">
    <property type="entry name" value="Ankyrin_rpt"/>
</dbReference>
<keyword evidence="5" id="KW-0812">Transmembrane</keyword>
<feature type="transmembrane region" description="Helical" evidence="5">
    <location>
        <begin position="106"/>
        <end position="127"/>
    </location>
</feature>
<sequence>MPLDHASIADAYAVLHLQKLFSISQSVYSLIVVLSLWIALRTHPDKNPNNPDATGEFQRVAAAYNTLIQYFDNNHGEYDDYSDVKYYSNDETRMDFYMFLCQPLDFLKLIFGLFCLLGFLFEQFIWYRCEYFIPMRESPEEYVQRAHKSREEQVAAQERRKREDAACKARQEQDRERARHLAEQRQKEKLKAKMSEAAAQRRQAKQAIHAHLQKAQALRSAVFAAAREGNATKVKAGVWEDDVDAAGGEIKRDCGTFVSQKPNDPQETLLHIAALKGDHELVTWLDAHNADPEERNDEGLTAFHIALRNGHQKIVAYFFNAFPPKDDDSEPIYTPPESTNLLTLALDSRDPELVWMILDKSLASSDDISKAWSWATSTEGYNIMLKPDSVNEALNDNVGLERYNEIIKFLMRFGGFTPPSTASMSEQEEGDNWPQETAPSASHNKQQKQRRRRTQSQMPSAEGSSSLQGQSVHVAESVRGAMPRGRGRGQGQGRGRGRGQVRT</sequence>
<feature type="region of interest" description="Disordered" evidence="4">
    <location>
        <begin position="153"/>
        <end position="187"/>
    </location>
</feature>
<dbReference type="InterPro" id="IPR001623">
    <property type="entry name" value="DnaJ_domain"/>
</dbReference>
<dbReference type="Pfam" id="PF12796">
    <property type="entry name" value="Ank_2"/>
    <property type="match status" value="1"/>
</dbReference>
<feature type="transmembrane region" description="Helical" evidence="5">
    <location>
        <begin position="20"/>
        <end position="40"/>
    </location>
</feature>
<dbReference type="OMA" id="IKFLMRF"/>
<dbReference type="OrthoDB" id="442087at2759"/>
<evidence type="ECO:0000313" key="7">
    <source>
        <dbReference type="EMBL" id="SJL00774.1"/>
    </source>
</evidence>
<keyword evidence="1" id="KW-0677">Repeat</keyword>
<evidence type="ECO:0000313" key="8">
    <source>
        <dbReference type="Proteomes" id="UP000219338"/>
    </source>
</evidence>
<dbReference type="SUPFAM" id="SSF46565">
    <property type="entry name" value="Chaperone J-domain"/>
    <property type="match status" value="1"/>
</dbReference>
<dbReference type="Pfam" id="PF00226">
    <property type="entry name" value="DnaJ"/>
    <property type="match status" value="1"/>
</dbReference>
<dbReference type="SUPFAM" id="SSF48403">
    <property type="entry name" value="Ankyrin repeat"/>
    <property type="match status" value="1"/>
</dbReference>
<evidence type="ECO:0000256" key="1">
    <source>
        <dbReference type="ARBA" id="ARBA00022737"/>
    </source>
</evidence>
<dbReference type="EMBL" id="FUEG01000002">
    <property type="protein sequence ID" value="SJL00774.1"/>
    <property type="molecule type" value="Genomic_DNA"/>
</dbReference>
<keyword evidence="5" id="KW-0472">Membrane</keyword>
<keyword evidence="2 3" id="KW-0040">ANK repeat</keyword>
<dbReference type="InterPro" id="IPR036869">
    <property type="entry name" value="J_dom_sf"/>
</dbReference>
<dbReference type="AlphaFoldDB" id="A0A284QWD8"/>
<organism evidence="7 8">
    <name type="scientific">Armillaria ostoyae</name>
    <name type="common">Armillaria root rot fungus</name>
    <dbReference type="NCBI Taxonomy" id="47428"/>
    <lineage>
        <taxon>Eukaryota</taxon>
        <taxon>Fungi</taxon>
        <taxon>Dikarya</taxon>
        <taxon>Basidiomycota</taxon>
        <taxon>Agaricomycotina</taxon>
        <taxon>Agaricomycetes</taxon>
        <taxon>Agaricomycetidae</taxon>
        <taxon>Agaricales</taxon>
        <taxon>Marasmiineae</taxon>
        <taxon>Physalacriaceae</taxon>
        <taxon>Armillaria</taxon>
    </lineage>
</organism>
<dbReference type="PANTHER" id="PTHR24198:SF165">
    <property type="entry name" value="ANKYRIN REPEAT-CONTAINING PROTEIN-RELATED"/>
    <property type="match status" value="1"/>
</dbReference>
<feature type="compositionally biased region" description="Polar residues" evidence="4">
    <location>
        <begin position="456"/>
        <end position="471"/>
    </location>
</feature>
<dbReference type="InterPro" id="IPR036770">
    <property type="entry name" value="Ankyrin_rpt-contain_sf"/>
</dbReference>
<dbReference type="PROSITE" id="PS50076">
    <property type="entry name" value="DNAJ_2"/>
    <property type="match status" value="1"/>
</dbReference>
<feature type="repeat" description="ANK" evidence="3">
    <location>
        <begin position="265"/>
        <end position="297"/>
    </location>
</feature>
<accession>A0A284QWD8</accession>
<feature type="compositionally biased region" description="Basic residues" evidence="4">
    <location>
        <begin position="445"/>
        <end position="454"/>
    </location>
</feature>
<evidence type="ECO:0000256" key="2">
    <source>
        <dbReference type="ARBA" id="ARBA00023043"/>
    </source>
</evidence>
<dbReference type="SMART" id="SM00248">
    <property type="entry name" value="ANK"/>
    <property type="match status" value="3"/>
</dbReference>
<protein>
    <recommendedName>
        <fullName evidence="6">J domain-containing protein</fullName>
    </recommendedName>
</protein>
<proteinExistence type="predicted"/>
<dbReference type="Gene3D" id="1.25.40.20">
    <property type="entry name" value="Ankyrin repeat-containing domain"/>
    <property type="match status" value="1"/>
</dbReference>
<gene>
    <name evidence="7" type="ORF">ARMOST_04088</name>
</gene>
<feature type="domain" description="J" evidence="6">
    <location>
        <begin position="10"/>
        <end position="82"/>
    </location>
</feature>
<evidence type="ECO:0000259" key="6">
    <source>
        <dbReference type="PROSITE" id="PS50076"/>
    </source>
</evidence>
<name>A0A284QWD8_ARMOS</name>
<dbReference type="CDD" id="cd06257">
    <property type="entry name" value="DnaJ"/>
    <property type="match status" value="1"/>
</dbReference>
<dbReference type="STRING" id="47428.A0A284QWD8"/>
<feature type="compositionally biased region" description="Polar residues" evidence="4">
    <location>
        <begin position="434"/>
        <end position="444"/>
    </location>
</feature>
<dbReference type="Gene3D" id="1.10.287.110">
    <property type="entry name" value="DnaJ domain"/>
    <property type="match status" value="1"/>
</dbReference>
<keyword evidence="8" id="KW-1185">Reference proteome</keyword>
<dbReference type="Proteomes" id="UP000219338">
    <property type="component" value="Unassembled WGS sequence"/>
</dbReference>
<evidence type="ECO:0000256" key="5">
    <source>
        <dbReference type="SAM" id="Phobius"/>
    </source>
</evidence>
<reference evidence="8" key="1">
    <citation type="journal article" date="2017" name="Nat. Ecol. Evol.">
        <title>Genome expansion and lineage-specific genetic innovations in the forest pathogenic fungi Armillaria.</title>
        <authorList>
            <person name="Sipos G."/>
            <person name="Prasanna A.N."/>
            <person name="Walter M.C."/>
            <person name="O'Connor E."/>
            <person name="Balint B."/>
            <person name="Krizsan K."/>
            <person name="Kiss B."/>
            <person name="Hess J."/>
            <person name="Varga T."/>
            <person name="Slot J."/>
            <person name="Riley R."/>
            <person name="Boka B."/>
            <person name="Rigling D."/>
            <person name="Barry K."/>
            <person name="Lee J."/>
            <person name="Mihaltcheva S."/>
            <person name="LaButti K."/>
            <person name="Lipzen A."/>
            <person name="Waldron R."/>
            <person name="Moloney N.M."/>
            <person name="Sperisen C."/>
            <person name="Kredics L."/>
            <person name="Vagvoelgyi C."/>
            <person name="Patrignani A."/>
            <person name="Fitzpatrick D."/>
            <person name="Nagy I."/>
            <person name="Doyle S."/>
            <person name="Anderson J.B."/>
            <person name="Grigoriev I.V."/>
            <person name="Gueldener U."/>
            <person name="Muensterkoetter M."/>
            <person name="Nagy L.G."/>
        </authorList>
    </citation>
    <scope>NUCLEOTIDE SEQUENCE [LARGE SCALE GENOMIC DNA]</scope>
    <source>
        <strain evidence="8">C18/9</strain>
    </source>
</reference>
<dbReference type="PANTHER" id="PTHR24198">
    <property type="entry name" value="ANKYRIN REPEAT AND PROTEIN KINASE DOMAIN-CONTAINING PROTEIN"/>
    <property type="match status" value="1"/>
</dbReference>
<feature type="region of interest" description="Disordered" evidence="4">
    <location>
        <begin position="420"/>
        <end position="503"/>
    </location>
</feature>